<sequence length="280" mass="29818">MIITELTDPIGVRVEPDQQGGTAVLVLAGSSGRVETARCELLARSGVVAESIRWFGGPGQQPGPWEVPLELFQARVAELRAIADRVVIMGTSFGAEAALITAAHTPEVDAVIAFAPTDVVWAGIRGEGGQTSHWTLAGEPLPYLPFVEDWRPDTDPPAYRELYRISWEHADPELRATATIPVERIPNVLLVAGGDDRVWPSVDHAHRIAERRRSAGLDTMIITAPDAGHRTILPDEPIATGGQAMARGGTPAADAALGQQAWPKLAALLGLPPGAVFHVT</sequence>
<comment type="caution">
    <text evidence="2">The sequence shown here is derived from an EMBL/GenBank/DDBJ whole genome shotgun (WGS) entry which is preliminary data.</text>
</comment>
<dbReference type="Proteomes" id="UP000569914">
    <property type="component" value="Unassembled WGS sequence"/>
</dbReference>
<evidence type="ECO:0000313" key="3">
    <source>
        <dbReference type="Proteomes" id="UP000569914"/>
    </source>
</evidence>
<feature type="domain" description="BAAT/Acyl-CoA thioester hydrolase C-terminal" evidence="1">
    <location>
        <begin position="84"/>
        <end position="267"/>
    </location>
</feature>
<dbReference type="InterPro" id="IPR014940">
    <property type="entry name" value="BAAT_C"/>
</dbReference>
<dbReference type="AlphaFoldDB" id="A0A7Y9ICG2"/>
<proteinExistence type="predicted"/>
<gene>
    <name evidence="2" type="ORF">BKA15_005073</name>
</gene>
<accession>A0A7Y9ICG2</accession>
<keyword evidence="3" id="KW-1185">Reference proteome</keyword>
<dbReference type="GO" id="GO:0006631">
    <property type="term" value="P:fatty acid metabolic process"/>
    <property type="evidence" value="ECO:0007669"/>
    <property type="project" value="TreeGrafter"/>
</dbReference>
<evidence type="ECO:0000313" key="2">
    <source>
        <dbReference type="EMBL" id="NYE73744.1"/>
    </source>
</evidence>
<name>A0A7Y9ICG2_9ACTN</name>
<dbReference type="Pfam" id="PF08840">
    <property type="entry name" value="BAAT_C"/>
    <property type="match status" value="1"/>
</dbReference>
<dbReference type="GO" id="GO:0047617">
    <property type="term" value="F:fatty acyl-CoA hydrolase activity"/>
    <property type="evidence" value="ECO:0007669"/>
    <property type="project" value="TreeGrafter"/>
</dbReference>
<protein>
    <submittedName>
        <fullName evidence="2">Pimeloyl-ACP methyl ester carboxylesterase</fullName>
    </submittedName>
</protein>
<dbReference type="Gene3D" id="3.40.50.1820">
    <property type="entry name" value="alpha/beta hydrolase"/>
    <property type="match status" value="1"/>
</dbReference>
<dbReference type="PANTHER" id="PTHR10824:SF4">
    <property type="entry name" value="ACYL-COENZYME A THIOESTERASE 1-LIKE"/>
    <property type="match status" value="1"/>
</dbReference>
<reference evidence="2 3" key="1">
    <citation type="submission" date="2020-07" db="EMBL/GenBank/DDBJ databases">
        <title>Sequencing the genomes of 1000 actinobacteria strains.</title>
        <authorList>
            <person name="Klenk H.-P."/>
        </authorList>
    </citation>
    <scope>NUCLEOTIDE SEQUENCE [LARGE SCALE GENOMIC DNA]</scope>
    <source>
        <strain evidence="2 3">DSM 22083</strain>
    </source>
</reference>
<dbReference type="EMBL" id="JACCBU010000001">
    <property type="protein sequence ID" value="NYE73744.1"/>
    <property type="molecule type" value="Genomic_DNA"/>
</dbReference>
<dbReference type="GO" id="GO:0006637">
    <property type="term" value="P:acyl-CoA metabolic process"/>
    <property type="evidence" value="ECO:0007669"/>
    <property type="project" value="TreeGrafter"/>
</dbReference>
<dbReference type="RefSeq" id="WP_218871562.1">
    <property type="nucleotide sequence ID" value="NZ_JACCBU010000001.1"/>
</dbReference>
<dbReference type="PANTHER" id="PTHR10824">
    <property type="entry name" value="ACYL-COENZYME A THIOESTERASE-RELATED"/>
    <property type="match status" value="1"/>
</dbReference>
<dbReference type="SUPFAM" id="SSF53474">
    <property type="entry name" value="alpha/beta-Hydrolases"/>
    <property type="match status" value="1"/>
</dbReference>
<dbReference type="InterPro" id="IPR029058">
    <property type="entry name" value="AB_hydrolase_fold"/>
</dbReference>
<organism evidence="2 3">
    <name type="scientific">Microlunatus parietis</name>
    <dbReference type="NCBI Taxonomy" id="682979"/>
    <lineage>
        <taxon>Bacteria</taxon>
        <taxon>Bacillati</taxon>
        <taxon>Actinomycetota</taxon>
        <taxon>Actinomycetes</taxon>
        <taxon>Propionibacteriales</taxon>
        <taxon>Propionibacteriaceae</taxon>
        <taxon>Microlunatus</taxon>
    </lineage>
</organism>
<evidence type="ECO:0000259" key="1">
    <source>
        <dbReference type="Pfam" id="PF08840"/>
    </source>
</evidence>